<protein>
    <recommendedName>
        <fullName evidence="3">Holin</fullName>
    </recommendedName>
</protein>
<dbReference type="EMBL" id="JACBXV010000012">
    <property type="protein sequence ID" value="NYS68291.1"/>
    <property type="molecule type" value="Genomic_DNA"/>
</dbReference>
<name>A0A853EJS2_9ACTO</name>
<dbReference type="Proteomes" id="UP000572528">
    <property type="component" value="Unassembled WGS sequence"/>
</dbReference>
<evidence type="ECO:0000313" key="2">
    <source>
        <dbReference type="Proteomes" id="UP000572528"/>
    </source>
</evidence>
<evidence type="ECO:0000313" key="1">
    <source>
        <dbReference type="EMBL" id="NYS68291.1"/>
    </source>
</evidence>
<proteinExistence type="predicted"/>
<sequence length="96" mass="9708">METTVLLSVPAIIALTTLAKRLGVRGQWSMLVAVVLGGCLAAAQHYLGANPAYQQVSHGILLGLSAAGLFDAAKTAGLTLTAEPEPATTGPEAGPR</sequence>
<comment type="caution">
    <text evidence="1">The sequence shown here is derived from an EMBL/GenBank/DDBJ whole genome shotgun (WGS) entry which is preliminary data.</text>
</comment>
<accession>A0A853EJS2</accession>
<gene>
    <name evidence="1" type="ORF">HZZ05_01905</name>
</gene>
<reference evidence="1 2" key="1">
    <citation type="submission" date="2020-07" db="EMBL/GenBank/DDBJ databases">
        <title>MOT database genomes.</title>
        <authorList>
            <person name="Joseph S."/>
            <person name="Aduse-Opoku J."/>
            <person name="Hashim A."/>
            <person name="Wade W."/>
            <person name="Curtis M."/>
        </authorList>
    </citation>
    <scope>NUCLEOTIDE SEQUENCE [LARGE SCALE GENOMIC DNA]</scope>
    <source>
        <strain evidence="1 2">WMus004</strain>
    </source>
</reference>
<dbReference type="AlphaFoldDB" id="A0A853EJS2"/>
<evidence type="ECO:0008006" key="3">
    <source>
        <dbReference type="Google" id="ProtNLM"/>
    </source>
</evidence>
<organism evidence="1 2">
    <name type="scientific">Actinomyces bowdenii</name>
    <dbReference type="NCBI Taxonomy" id="131109"/>
    <lineage>
        <taxon>Bacteria</taxon>
        <taxon>Bacillati</taxon>
        <taxon>Actinomycetota</taxon>
        <taxon>Actinomycetes</taxon>
        <taxon>Actinomycetales</taxon>
        <taxon>Actinomycetaceae</taxon>
        <taxon>Actinomyces</taxon>
    </lineage>
</organism>